<dbReference type="SUPFAM" id="SSF48452">
    <property type="entry name" value="TPR-like"/>
    <property type="match status" value="1"/>
</dbReference>
<dbReference type="Proteomes" id="UP001597511">
    <property type="component" value="Unassembled WGS sequence"/>
</dbReference>
<feature type="region of interest" description="Disordered" evidence="1">
    <location>
        <begin position="29"/>
        <end position="54"/>
    </location>
</feature>
<name>A0ABW6A4W6_9BACT</name>
<organism evidence="2 3">
    <name type="scientific">Terrimonas rubra</name>
    <dbReference type="NCBI Taxonomy" id="1035890"/>
    <lineage>
        <taxon>Bacteria</taxon>
        <taxon>Pseudomonadati</taxon>
        <taxon>Bacteroidota</taxon>
        <taxon>Chitinophagia</taxon>
        <taxon>Chitinophagales</taxon>
        <taxon>Chitinophagaceae</taxon>
        <taxon>Terrimonas</taxon>
    </lineage>
</organism>
<dbReference type="InterPro" id="IPR011990">
    <property type="entry name" value="TPR-like_helical_dom_sf"/>
</dbReference>
<feature type="compositionally biased region" description="Basic and acidic residues" evidence="1">
    <location>
        <begin position="39"/>
        <end position="54"/>
    </location>
</feature>
<proteinExistence type="predicted"/>
<dbReference type="PROSITE" id="PS51257">
    <property type="entry name" value="PROKAR_LIPOPROTEIN"/>
    <property type="match status" value="1"/>
</dbReference>
<keyword evidence="3" id="KW-1185">Reference proteome</keyword>
<protein>
    <submittedName>
        <fullName evidence="2">Tetratricopeptide repeat protein</fullName>
    </submittedName>
</protein>
<accession>A0ABW6A4W6</accession>
<evidence type="ECO:0000313" key="2">
    <source>
        <dbReference type="EMBL" id="MFD2919797.1"/>
    </source>
</evidence>
<dbReference type="RefSeq" id="WP_386097383.1">
    <property type="nucleotide sequence ID" value="NZ_JBHUOZ010000002.1"/>
</dbReference>
<sequence>MNKPQWITIGVALACVASIYAFTSIKPPKGQPKPAAVTGHDEQGGNHEGHDHEGGLHVIATDTLLNLAKKQLNPEQQLRLTTLEKGITRGDVKEQQLHVYHQLANFWRDSVGIFIPYAWYTSEAARLENSEKSLTFAAHLLLTFLPREKNPELRTWEGLQAKDLFERSLKLNPGNDSSIVGLGAAHLYGNLSPDKPMEWLSHVKKVHDKDSTNEFALNMLVTGSMISGQYDNAIKRLKTLVTLHPQNAGYILQLADVYDRTGDKKNAVEWYKKGLQHTETGEIKGEIEKRIKELQK</sequence>
<evidence type="ECO:0000256" key="1">
    <source>
        <dbReference type="SAM" id="MobiDB-lite"/>
    </source>
</evidence>
<evidence type="ECO:0000313" key="3">
    <source>
        <dbReference type="Proteomes" id="UP001597511"/>
    </source>
</evidence>
<reference evidence="3" key="1">
    <citation type="journal article" date="2019" name="Int. J. Syst. Evol. Microbiol.">
        <title>The Global Catalogue of Microorganisms (GCM) 10K type strain sequencing project: providing services to taxonomists for standard genome sequencing and annotation.</title>
        <authorList>
            <consortium name="The Broad Institute Genomics Platform"/>
            <consortium name="The Broad Institute Genome Sequencing Center for Infectious Disease"/>
            <person name="Wu L."/>
            <person name="Ma J."/>
        </authorList>
    </citation>
    <scope>NUCLEOTIDE SEQUENCE [LARGE SCALE GENOMIC DNA]</scope>
    <source>
        <strain evidence="3">KCTC 23299</strain>
    </source>
</reference>
<comment type="caution">
    <text evidence="2">The sequence shown here is derived from an EMBL/GenBank/DDBJ whole genome shotgun (WGS) entry which is preliminary data.</text>
</comment>
<gene>
    <name evidence="2" type="ORF">ACFS6H_08775</name>
</gene>
<dbReference type="Pfam" id="PF14559">
    <property type="entry name" value="TPR_19"/>
    <property type="match status" value="1"/>
</dbReference>
<dbReference type="EMBL" id="JBHUOZ010000002">
    <property type="protein sequence ID" value="MFD2919797.1"/>
    <property type="molecule type" value="Genomic_DNA"/>
</dbReference>
<dbReference type="Gene3D" id="1.25.40.10">
    <property type="entry name" value="Tetratricopeptide repeat domain"/>
    <property type="match status" value="1"/>
</dbReference>